<dbReference type="PANTHER" id="PTHR24202">
    <property type="entry name" value="E3 UBIQUITIN-PROTEIN LIGASE MIB2"/>
    <property type="match status" value="1"/>
</dbReference>
<dbReference type="PRINTS" id="PR01415">
    <property type="entry name" value="ANKYRIN"/>
</dbReference>
<evidence type="ECO:0000256" key="10">
    <source>
        <dbReference type="PROSITE-ProRule" id="PRU00023"/>
    </source>
</evidence>
<name>A0AA36BV05_OCTVU</name>
<accession>A0AA36BV05</accession>
<dbReference type="Pfam" id="PF13637">
    <property type="entry name" value="Ank_4"/>
    <property type="match status" value="1"/>
</dbReference>
<keyword evidence="7" id="KW-0863">Zinc-finger</keyword>
<dbReference type="SMART" id="SM00248">
    <property type="entry name" value="ANK"/>
    <property type="match status" value="8"/>
</dbReference>
<feature type="domain" description="Mind bomb SH3 repeat" evidence="12">
    <location>
        <begin position="132"/>
        <end position="195"/>
    </location>
</feature>
<sequence>MGATQSTFRSGDQFVEETGIVESVHTSGDIIVKYESHHNLTLCLNPAALKKVLGETGTIRQVFPDGDLIVSMSGKIFLFNPLCCERESGGMLSEEEDIEKLVPSLSMNSDFTDLLSFSQEHTEEFEIQYQDFGIGDTVKIIDDIEKVIEYQDGHGGWADIMETILGEKAEVKVVLPNDDLLVLMPGGIWRLNPKCCKNVSDSDDSETSSDSDVSETSSDSDDSDSDSGRPRIQESPKNALFQKSIPKDLDTIVQSASRSEIENVPEFIKSERSKIDVKCSGITTLQVASGKGYKDVVSLLLEAGENLEVQDEDGDTALHYSSYRDQPEIMEILLSKGANTEAVNKRQLTALHIAVIKEFVKCVRVLLEYSAADISGNTPLHLAIMNENDDIVDMLINDSKIDFTIRNKRGFNALHHAALNGNIFATERILEKHRDIVDVKKDDGFTALHVAAVNGRKDIIKTLLTVGQAQIDIREDDQMTPLHLAVRECYMGSIELLISKEADINAKDRDGNTCLHLAVSNRTKPIRKDSEILYKVRTQFNLGKDAPDWFVIACYLVFHGVKRYHENHRGKTALDIINNESLGKDLLKFHSKSIFHCSSRSIVVYK</sequence>
<dbReference type="SUPFAM" id="SSF48403">
    <property type="entry name" value="Ankyrin repeat"/>
    <property type="match status" value="1"/>
</dbReference>
<evidence type="ECO:0000313" key="14">
    <source>
        <dbReference type="Proteomes" id="UP001162480"/>
    </source>
</evidence>
<evidence type="ECO:0000256" key="8">
    <source>
        <dbReference type="ARBA" id="ARBA00022786"/>
    </source>
</evidence>
<keyword evidence="9" id="KW-0862">Zinc</keyword>
<comment type="catalytic activity">
    <reaction evidence="1">
        <text>S-ubiquitinyl-[E2 ubiquitin-conjugating enzyme]-L-cysteine + [acceptor protein]-L-lysine = [E2 ubiquitin-conjugating enzyme]-L-cysteine + N(6)-ubiquitinyl-[acceptor protein]-L-lysine.</text>
        <dbReference type="EC" id="2.3.2.27"/>
    </reaction>
</comment>
<feature type="compositionally biased region" description="Acidic residues" evidence="11">
    <location>
        <begin position="201"/>
        <end position="225"/>
    </location>
</feature>
<dbReference type="Gene3D" id="1.25.40.20">
    <property type="entry name" value="Ankyrin repeat-containing domain"/>
    <property type="match status" value="3"/>
</dbReference>
<dbReference type="AlphaFoldDB" id="A0AA36BV05"/>
<dbReference type="GO" id="GO:0061630">
    <property type="term" value="F:ubiquitin protein ligase activity"/>
    <property type="evidence" value="ECO:0007669"/>
    <property type="project" value="UniProtKB-EC"/>
</dbReference>
<evidence type="ECO:0000259" key="12">
    <source>
        <dbReference type="Pfam" id="PF18346"/>
    </source>
</evidence>
<evidence type="ECO:0000256" key="5">
    <source>
        <dbReference type="ARBA" id="ARBA00022723"/>
    </source>
</evidence>
<dbReference type="GO" id="GO:0008270">
    <property type="term" value="F:zinc ion binding"/>
    <property type="evidence" value="ECO:0007669"/>
    <property type="project" value="UniProtKB-KW"/>
</dbReference>
<feature type="repeat" description="ANK" evidence="10">
    <location>
        <begin position="477"/>
        <end position="509"/>
    </location>
</feature>
<organism evidence="13 14">
    <name type="scientific">Octopus vulgaris</name>
    <name type="common">Common octopus</name>
    <dbReference type="NCBI Taxonomy" id="6645"/>
    <lineage>
        <taxon>Eukaryota</taxon>
        <taxon>Metazoa</taxon>
        <taxon>Spiralia</taxon>
        <taxon>Lophotrochozoa</taxon>
        <taxon>Mollusca</taxon>
        <taxon>Cephalopoda</taxon>
        <taxon>Coleoidea</taxon>
        <taxon>Octopodiformes</taxon>
        <taxon>Octopoda</taxon>
        <taxon>Incirrata</taxon>
        <taxon>Octopodidae</taxon>
        <taxon>Octopus</taxon>
    </lineage>
</organism>
<keyword evidence="4" id="KW-0808">Transferase</keyword>
<feature type="repeat" description="ANK" evidence="10">
    <location>
        <begin position="313"/>
        <end position="345"/>
    </location>
</feature>
<evidence type="ECO:0000313" key="13">
    <source>
        <dbReference type="EMBL" id="CAI9741121.1"/>
    </source>
</evidence>
<feature type="region of interest" description="Disordered" evidence="11">
    <location>
        <begin position="199"/>
        <end position="240"/>
    </location>
</feature>
<dbReference type="PANTHER" id="PTHR24202:SF4">
    <property type="entry name" value="E3 UBIQUITIN-PROTEIN LIGASE MIB2-RELATED"/>
    <property type="match status" value="1"/>
</dbReference>
<feature type="repeat" description="ANK" evidence="10">
    <location>
        <begin position="443"/>
        <end position="467"/>
    </location>
</feature>
<evidence type="ECO:0000256" key="6">
    <source>
        <dbReference type="ARBA" id="ARBA00022737"/>
    </source>
</evidence>
<dbReference type="PROSITE" id="PS50297">
    <property type="entry name" value="ANK_REP_REGION"/>
    <property type="match status" value="5"/>
</dbReference>
<dbReference type="EMBL" id="OX597839">
    <property type="protein sequence ID" value="CAI9741121.1"/>
    <property type="molecule type" value="Genomic_DNA"/>
</dbReference>
<comment type="pathway">
    <text evidence="2">Protein modification; protein ubiquitination.</text>
</comment>
<evidence type="ECO:0000256" key="2">
    <source>
        <dbReference type="ARBA" id="ARBA00004906"/>
    </source>
</evidence>
<keyword evidence="5" id="KW-0479">Metal-binding</keyword>
<feature type="repeat" description="ANK" evidence="10">
    <location>
        <begin position="375"/>
        <end position="397"/>
    </location>
</feature>
<keyword evidence="14" id="KW-1185">Reference proteome</keyword>
<dbReference type="Pfam" id="PF12796">
    <property type="entry name" value="Ank_2"/>
    <property type="match status" value="2"/>
</dbReference>
<dbReference type="InterPro" id="IPR036770">
    <property type="entry name" value="Ankyrin_rpt-contain_sf"/>
</dbReference>
<keyword evidence="6" id="KW-0677">Repeat</keyword>
<protein>
    <recommendedName>
        <fullName evidence="3">RING-type E3 ubiquitin transferase</fullName>
        <ecNumber evidence="3">2.3.2.27</ecNumber>
    </recommendedName>
</protein>
<dbReference type="InterPro" id="IPR002110">
    <property type="entry name" value="Ankyrin_rpt"/>
</dbReference>
<dbReference type="EC" id="2.3.2.27" evidence="3"/>
<evidence type="ECO:0000256" key="1">
    <source>
        <dbReference type="ARBA" id="ARBA00000900"/>
    </source>
</evidence>
<dbReference type="PROSITE" id="PS50088">
    <property type="entry name" value="ANK_REPEAT"/>
    <property type="match status" value="5"/>
</dbReference>
<dbReference type="GO" id="GO:0005737">
    <property type="term" value="C:cytoplasm"/>
    <property type="evidence" value="ECO:0007669"/>
    <property type="project" value="TreeGrafter"/>
</dbReference>
<gene>
    <name evidence="13" type="ORF">OCTVUL_1B016711</name>
</gene>
<keyword evidence="8" id="KW-0833">Ubl conjugation pathway</keyword>
<dbReference type="InterPro" id="IPR040847">
    <property type="entry name" value="SH3_15"/>
</dbReference>
<keyword evidence="10" id="KW-0040">ANK repeat</keyword>
<feature type="repeat" description="ANK" evidence="10">
    <location>
        <begin position="280"/>
        <end position="312"/>
    </location>
</feature>
<evidence type="ECO:0000256" key="3">
    <source>
        <dbReference type="ARBA" id="ARBA00012483"/>
    </source>
</evidence>
<dbReference type="Proteomes" id="UP001162480">
    <property type="component" value="Chromosome 26"/>
</dbReference>
<evidence type="ECO:0000256" key="4">
    <source>
        <dbReference type="ARBA" id="ARBA00022679"/>
    </source>
</evidence>
<dbReference type="Pfam" id="PF18346">
    <property type="entry name" value="SH3_15"/>
    <property type="match status" value="1"/>
</dbReference>
<evidence type="ECO:0000256" key="9">
    <source>
        <dbReference type="ARBA" id="ARBA00022833"/>
    </source>
</evidence>
<reference evidence="13" key="1">
    <citation type="submission" date="2023-08" db="EMBL/GenBank/DDBJ databases">
        <authorList>
            <person name="Alioto T."/>
            <person name="Alioto T."/>
            <person name="Gomez Garrido J."/>
        </authorList>
    </citation>
    <scope>NUCLEOTIDE SEQUENCE</scope>
</reference>
<proteinExistence type="predicted"/>
<evidence type="ECO:0000256" key="11">
    <source>
        <dbReference type="SAM" id="MobiDB-lite"/>
    </source>
</evidence>
<dbReference type="GO" id="GO:0016567">
    <property type="term" value="P:protein ubiquitination"/>
    <property type="evidence" value="ECO:0007669"/>
    <property type="project" value="TreeGrafter"/>
</dbReference>
<evidence type="ECO:0000256" key="7">
    <source>
        <dbReference type="ARBA" id="ARBA00022771"/>
    </source>
</evidence>